<dbReference type="SUPFAM" id="SSF46785">
    <property type="entry name" value="Winged helix' DNA-binding domain"/>
    <property type="match status" value="1"/>
</dbReference>
<sequence>MRLTKEQLSLYAEKFKALAHPVRLEILMEITEGCYDLKKIMKRFNLSQPAVSQHIGKMRRLGILSSYKDGSKMCYEIINEEIKKILKLLKRR</sequence>
<keyword evidence="1" id="KW-0805">Transcription regulation</keyword>
<dbReference type="EMBL" id="VSIX01000064">
    <property type="protein sequence ID" value="TYB30944.1"/>
    <property type="molecule type" value="Genomic_DNA"/>
</dbReference>
<evidence type="ECO:0000313" key="5">
    <source>
        <dbReference type="EMBL" id="TYB30944.1"/>
    </source>
</evidence>
<gene>
    <name evidence="5" type="ORF">FXF47_06630</name>
</gene>
<dbReference type="CDD" id="cd00090">
    <property type="entry name" value="HTH_ARSR"/>
    <property type="match status" value="1"/>
</dbReference>
<proteinExistence type="predicted"/>
<organism evidence="5 6">
    <name type="scientific">Candidatus Mcinerneyibacterium aminivorans</name>
    <dbReference type="NCBI Taxonomy" id="2703815"/>
    <lineage>
        <taxon>Bacteria</taxon>
        <taxon>Candidatus Macinerneyibacteriota</taxon>
        <taxon>Candidatus Mcinerneyibacteria</taxon>
        <taxon>Candidatus Mcinerneyibacteriales</taxon>
        <taxon>Candidatus Mcinerneyibacteriaceae</taxon>
        <taxon>Candidatus Mcinerneyibacterium</taxon>
    </lineage>
</organism>
<evidence type="ECO:0000256" key="1">
    <source>
        <dbReference type="ARBA" id="ARBA00023015"/>
    </source>
</evidence>
<accession>A0A5D0MAZ5</accession>
<reference evidence="5" key="1">
    <citation type="submission" date="2019-08" db="EMBL/GenBank/DDBJ databases">
        <title>Genomic characterization of a novel candidate phylum (ARYD3) from a high temperature, high salinity tertiary oil reservoir in north central Oklahoma, USA.</title>
        <authorList>
            <person name="Youssef N.H."/>
            <person name="Yadav A."/>
            <person name="Elshahed M.S."/>
        </authorList>
    </citation>
    <scope>NUCLEOTIDE SEQUENCE [LARGE SCALE GENOMIC DNA]</scope>
    <source>
        <strain evidence="5">ARYD3</strain>
    </source>
</reference>
<protein>
    <submittedName>
        <fullName evidence="5">Winged helix-turn-helix transcriptional regulator</fullName>
    </submittedName>
</protein>
<dbReference type="InterPro" id="IPR011991">
    <property type="entry name" value="ArsR-like_HTH"/>
</dbReference>
<dbReference type="GO" id="GO:0003700">
    <property type="term" value="F:DNA-binding transcription factor activity"/>
    <property type="evidence" value="ECO:0007669"/>
    <property type="project" value="InterPro"/>
</dbReference>
<dbReference type="Proteomes" id="UP000324143">
    <property type="component" value="Unassembled WGS sequence"/>
</dbReference>
<keyword evidence="6" id="KW-1185">Reference proteome</keyword>
<dbReference type="InterPro" id="IPR036390">
    <property type="entry name" value="WH_DNA-bd_sf"/>
</dbReference>
<evidence type="ECO:0000256" key="2">
    <source>
        <dbReference type="ARBA" id="ARBA00023125"/>
    </source>
</evidence>
<dbReference type="PROSITE" id="PS50987">
    <property type="entry name" value="HTH_ARSR_2"/>
    <property type="match status" value="1"/>
</dbReference>
<keyword evidence="2" id="KW-0238">DNA-binding</keyword>
<dbReference type="InterPro" id="IPR051081">
    <property type="entry name" value="HTH_MetalResp_TranReg"/>
</dbReference>
<evidence type="ECO:0000256" key="3">
    <source>
        <dbReference type="ARBA" id="ARBA00023163"/>
    </source>
</evidence>
<evidence type="ECO:0000313" key="6">
    <source>
        <dbReference type="Proteomes" id="UP000324143"/>
    </source>
</evidence>
<comment type="caution">
    <text evidence="5">The sequence shown here is derived from an EMBL/GenBank/DDBJ whole genome shotgun (WGS) entry which is preliminary data.</text>
</comment>
<dbReference type="PANTHER" id="PTHR33154:SF18">
    <property type="entry name" value="ARSENICAL RESISTANCE OPERON REPRESSOR"/>
    <property type="match status" value="1"/>
</dbReference>
<dbReference type="Pfam" id="PF01022">
    <property type="entry name" value="HTH_5"/>
    <property type="match status" value="1"/>
</dbReference>
<dbReference type="InterPro" id="IPR001845">
    <property type="entry name" value="HTH_ArsR_DNA-bd_dom"/>
</dbReference>
<dbReference type="AlphaFoldDB" id="A0A5D0MAZ5"/>
<dbReference type="NCBIfam" id="NF033788">
    <property type="entry name" value="HTH_metalloreg"/>
    <property type="match status" value="1"/>
</dbReference>
<name>A0A5D0MAZ5_9BACT</name>
<dbReference type="GO" id="GO:0003677">
    <property type="term" value="F:DNA binding"/>
    <property type="evidence" value="ECO:0007669"/>
    <property type="project" value="UniProtKB-KW"/>
</dbReference>
<dbReference type="Gene3D" id="1.10.10.10">
    <property type="entry name" value="Winged helix-like DNA-binding domain superfamily/Winged helix DNA-binding domain"/>
    <property type="match status" value="1"/>
</dbReference>
<dbReference type="PRINTS" id="PR00778">
    <property type="entry name" value="HTHARSR"/>
</dbReference>
<feature type="domain" description="HTH arsR-type" evidence="4">
    <location>
        <begin position="3"/>
        <end position="92"/>
    </location>
</feature>
<dbReference type="PANTHER" id="PTHR33154">
    <property type="entry name" value="TRANSCRIPTIONAL REGULATOR, ARSR FAMILY"/>
    <property type="match status" value="1"/>
</dbReference>
<evidence type="ECO:0000259" key="4">
    <source>
        <dbReference type="PROSITE" id="PS50987"/>
    </source>
</evidence>
<dbReference type="SMART" id="SM00418">
    <property type="entry name" value="HTH_ARSR"/>
    <property type="match status" value="1"/>
</dbReference>
<dbReference type="InterPro" id="IPR036388">
    <property type="entry name" value="WH-like_DNA-bd_sf"/>
</dbReference>
<keyword evidence="3" id="KW-0804">Transcription</keyword>